<evidence type="ECO:0000256" key="1">
    <source>
        <dbReference type="SAM" id="Phobius"/>
    </source>
</evidence>
<dbReference type="RefSeq" id="XP_015262296.1">
    <property type="nucleotide sequence ID" value="XM_015406810.1"/>
</dbReference>
<feature type="transmembrane region" description="Helical" evidence="1">
    <location>
        <begin position="635"/>
        <end position="658"/>
    </location>
</feature>
<organism evidence="2 3">
    <name type="scientific">Gekko japonicus</name>
    <name type="common">Schlegel's Japanese gecko</name>
    <dbReference type="NCBI Taxonomy" id="146911"/>
    <lineage>
        <taxon>Eukaryota</taxon>
        <taxon>Metazoa</taxon>
        <taxon>Chordata</taxon>
        <taxon>Craniata</taxon>
        <taxon>Vertebrata</taxon>
        <taxon>Euteleostomi</taxon>
        <taxon>Lepidosauria</taxon>
        <taxon>Squamata</taxon>
        <taxon>Bifurcata</taxon>
        <taxon>Gekkota</taxon>
        <taxon>Gekkonidae</taxon>
        <taxon>Gekkoninae</taxon>
        <taxon>Gekko</taxon>
    </lineage>
</organism>
<feature type="transmembrane region" description="Helical" evidence="1">
    <location>
        <begin position="512"/>
        <end position="537"/>
    </location>
</feature>
<feature type="transmembrane region" description="Helical" evidence="1">
    <location>
        <begin position="233"/>
        <end position="253"/>
    </location>
</feature>
<gene>
    <name evidence="3" type="primary">PIGO</name>
</gene>
<feature type="transmembrane region" description="Helical" evidence="1">
    <location>
        <begin position="481"/>
        <end position="500"/>
    </location>
</feature>
<dbReference type="GeneID" id="107106628"/>
<keyword evidence="3" id="KW-0808">Transferase</keyword>
<sequence length="860" mass="93984">MAFLQITGVGGKRVVFMGDDTWAGLFPGAFTRAHFFPSFNVKDLHSVDDAILQHLYSTVDGGEWDLLIAHFLGVDHCGHKHGPDHPEMRSRRNTRARGGLPSLVDHLANDTLLIVAGDHGMTSTGDHGGDSEEEVDAALFVYSKAPLFQDPPPEVSRFLHSYSLAAQDLPAEKLQRLQDQFSSAVEDYERLLAQAGPLALSEVELLRSRFRRYLREARAVCAESWARFQPVCMVAGCALLASSCLLCWLASRAPASASSTSFRHLLFYPLLWGLAGAAVLGLAHLWGWVGADFIWVSAWAAAASQCGFFLHCWERWPWRPRPAGARLSSGGASLRPWARVGPALPLGILLVRCGAMLSDSFVMAEDRVAPFLLVSSALLLVVRLHWEGRLEDSPASWRLLGWLGVTFACARLSGLFRQCREETPHCQSSPLLAPLSSLQDPRAKNFCYVLCVAVLVALAWGVRAWLRHYGNLNSPSAPVLFVRWGLPLVAICIAGYWAITSGAEDALVRSHAWVQLALVAFPRSVFVLLAAGLLLLLGDPVTVFVQGSRGAAGTGGPILLPSSQEELRQVIPQLYRRMQESLKSRLQEEEETTGADGRATVAAYGLGSVYSAALLICLALQGFLFLVLHSERLSLAFLLLFLEAYALLGMHSAAVALASPADPFAVPWEALISWALASAQFFYATGHQPVFPAIHWNAAFVGFQQGHGANLMPALLVGANTFASHILFAVGCPLLLLWPFLCETPGSRSSKTPKSRAGDSEEQLMEMRLREAPERFAAALLQLGLKYLLILGLQMLACVLAAMILRRHLMVWKVFAPKFLFETLGFAVSSLFLLLGLGLVMRVDGAVSRWFKQVILAQPR</sequence>
<keyword evidence="2" id="KW-1185">Reference proteome</keyword>
<reference evidence="3" key="1">
    <citation type="submission" date="2025-08" db="UniProtKB">
        <authorList>
            <consortium name="RefSeq"/>
        </authorList>
    </citation>
    <scope>IDENTIFICATION</scope>
</reference>
<dbReference type="Gene3D" id="3.40.720.10">
    <property type="entry name" value="Alkaline Phosphatase, subunit A"/>
    <property type="match status" value="1"/>
</dbReference>
<dbReference type="Proteomes" id="UP000694871">
    <property type="component" value="Unplaced"/>
</dbReference>
<keyword evidence="1" id="KW-0472">Membrane</keyword>
<dbReference type="InterPro" id="IPR002591">
    <property type="entry name" value="Phosphodiest/P_Trfase"/>
</dbReference>
<name>A0ABM1JLF9_GEKJA</name>
<dbReference type="InterPro" id="IPR039524">
    <property type="entry name" value="PIGO/GPI13"/>
</dbReference>
<feature type="transmembrane region" description="Helical" evidence="1">
    <location>
        <begin position="824"/>
        <end position="843"/>
    </location>
</feature>
<protein>
    <submittedName>
        <fullName evidence="3">GPI ethanolamine phosphate transferase 3</fullName>
    </submittedName>
</protein>
<dbReference type="GO" id="GO:0016740">
    <property type="term" value="F:transferase activity"/>
    <property type="evidence" value="ECO:0007669"/>
    <property type="project" value="UniProtKB-KW"/>
</dbReference>
<feature type="transmembrane region" description="Helical" evidence="1">
    <location>
        <begin position="609"/>
        <end position="628"/>
    </location>
</feature>
<proteinExistence type="predicted"/>
<dbReference type="SUPFAM" id="SSF53649">
    <property type="entry name" value="Alkaline phosphatase-like"/>
    <property type="match status" value="1"/>
</dbReference>
<keyword evidence="1" id="KW-0812">Transmembrane</keyword>
<keyword evidence="1" id="KW-1133">Transmembrane helix</keyword>
<evidence type="ECO:0000313" key="2">
    <source>
        <dbReference type="Proteomes" id="UP000694871"/>
    </source>
</evidence>
<dbReference type="Pfam" id="PF01663">
    <property type="entry name" value="Phosphodiest"/>
    <property type="match status" value="1"/>
</dbReference>
<feature type="transmembrane region" description="Helical" evidence="1">
    <location>
        <begin position="776"/>
        <end position="804"/>
    </location>
</feature>
<evidence type="ECO:0000313" key="3">
    <source>
        <dbReference type="RefSeq" id="XP_015262296.1"/>
    </source>
</evidence>
<accession>A0ABM1JLF9</accession>
<feature type="transmembrane region" description="Helical" evidence="1">
    <location>
        <begin position="265"/>
        <end position="287"/>
    </location>
</feature>
<feature type="transmembrane region" description="Helical" evidence="1">
    <location>
        <begin position="722"/>
        <end position="741"/>
    </location>
</feature>
<feature type="transmembrane region" description="Helical" evidence="1">
    <location>
        <begin position="293"/>
        <end position="313"/>
    </location>
</feature>
<dbReference type="InterPro" id="IPR017850">
    <property type="entry name" value="Alkaline_phosphatase_core_sf"/>
</dbReference>
<dbReference type="PANTHER" id="PTHR23071">
    <property type="entry name" value="PHOSPHATIDYLINOSITOL GLYCAN"/>
    <property type="match status" value="1"/>
</dbReference>
<feature type="transmembrane region" description="Helical" evidence="1">
    <location>
        <begin position="446"/>
        <end position="466"/>
    </location>
</feature>
<dbReference type="PANTHER" id="PTHR23071:SF1">
    <property type="entry name" value="GPI ETHANOLAMINE PHOSPHATE TRANSFERASE 3"/>
    <property type="match status" value="1"/>
</dbReference>